<name>A0A0C2WQP0_AMAMK</name>
<organism evidence="2 3">
    <name type="scientific">Amanita muscaria (strain Koide BX008)</name>
    <dbReference type="NCBI Taxonomy" id="946122"/>
    <lineage>
        <taxon>Eukaryota</taxon>
        <taxon>Fungi</taxon>
        <taxon>Dikarya</taxon>
        <taxon>Basidiomycota</taxon>
        <taxon>Agaricomycotina</taxon>
        <taxon>Agaricomycetes</taxon>
        <taxon>Agaricomycetidae</taxon>
        <taxon>Agaricales</taxon>
        <taxon>Pluteineae</taxon>
        <taxon>Amanitaceae</taxon>
        <taxon>Amanita</taxon>
    </lineage>
</organism>
<feature type="transmembrane region" description="Helical" evidence="1">
    <location>
        <begin position="16"/>
        <end position="35"/>
    </location>
</feature>
<dbReference type="Proteomes" id="UP000054549">
    <property type="component" value="Unassembled WGS sequence"/>
</dbReference>
<evidence type="ECO:0000313" key="3">
    <source>
        <dbReference type="Proteomes" id="UP000054549"/>
    </source>
</evidence>
<dbReference type="HOGENOM" id="CLU_1098263_0_0_1"/>
<keyword evidence="1" id="KW-0472">Membrane</keyword>
<feature type="transmembrane region" description="Helical" evidence="1">
    <location>
        <begin position="67"/>
        <end position="86"/>
    </location>
</feature>
<keyword evidence="1" id="KW-0812">Transmembrane</keyword>
<accession>A0A0C2WQP0</accession>
<evidence type="ECO:0000313" key="2">
    <source>
        <dbReference type="EMBL" id="KIL59016.1"/>
    </source>
</evidence>
<proteinExistence type="predicted"/>
<feature type="transmembrane region" description="Helical" evidence="1">
    <location>
        <begin position="148"/>
        <end position="171"/>
    </location>
</feature>
<feature type="transmembrane region" description="Helical" evidence="1">
    <location>
        <begin position="106"/>
        <end position="127"/>
    </location>
</feature>
<sequence length="314" mass="35115">MNSRFDNWLPIMKADFAFIVIFAVFSFLLLLVFLLTGIKLIRKPSGDTFGTVAEQEKGLLRLHRARFAVLMALSLISLVIRFSTAAANYNFFDIQTDFNLSTTTTAFWDIRNVFFSAVLIAVLDSGIKISQLRRYGSTANGMQGGTNVNIIVMSCIVGFIAILSIAHIAVTVELNAEYLAFEPDSITAPKWWAQFGLAQASNFFNVVLSIYYTIVTIVMRRKKRIIPHESNEADKNYRNGFRVLDVSHSRAIEVQILSAPAACCHTSMPFVTFVDGLHNHFDPNSKHNHSGPISKHTSNYSRSCLGSLVIFLCR</sequence>
<dbReference type="EMBL" id="KN818324">
    <property type="protein sequence ID" value="KIL59016.1"/>
    <property type="molecule type" value="Genomic_DNA"/>
</dbReference>
<dbReference type="InParanoid" id="A0A0C2WQP0"/>
<gene>
    <name evidence="2" type="ORF">M378DRAFT_283964</name>
</gene>
<feature type="transmembrane region" description="Helical" evidence="1">
    <location>
        <begin position="191"/>
        <end position="214"/>
    </location>
</feature>
<keyword evidence="1" id="KW-1133">Transmembrane helix</keyword>
<keyword evidence="3" id="KW-1185">Reference proteome</keyword>
<protein>
    <submittedName>
        <fullName evidence="2">Uncharacterized protein</fullName>
    </submittedName>
</protein>
<dbReference type="AlphaFoldDB" id="A0A0C2WQP0"/>
<evidence type="ECO:0000256" key="1">
    <source>
        <dbReference type="SAM" id="Phobius"/>
    </source>
</evidence>
<reference evidence="2 3" key="1">
    <citation type="submission" date="2014-04" db="EMBL/GenBank/DDBJ databases">
        <title>Evolutionary Origins and Diversification of the Mycorrhizal Mutualists.</title>
        <authorList>
            <consortium name="DOE Joint Genome Institute"/>
            <consortium name="Mycorrhizal Genomics Consortium"/>
            <person name="Kohler A."/>
            <person name="Kuo A."/>
            <person name="Nagy L.G."/>
            <person name="Floudas D."/>
            <person name="Copeland A."/>
            <person name="Barry K.W."/>
            <person name="Cichocki N."/>
            <person name="Veneault-Fourrey C."/>
            <person name="LaButti K."/>
            <person name="Lindquist E.A."/>
            <person name="Lipzen A."/>
            <person name="Lundell T."/>
            <person name="Morin E."/>
            <person name="Murat C."/>
            <person name="Riley R."/>
            <person name="Ohm R."/>
            <person name="Sun H."/>
            <person name="Tunlid A."/>
            <person name="Henrissat B."/>
            <person name="Grigoriev I.V."/>
            <person name="Hibbett D.S."/>
            <person name="Martin F."/>
        </authorList>
    </citation>
    <scope>NUCLEOTIDE SEQUENCE [LARGE SCALE GENOMIC DNA]</scope>
    <source>
        <strain evidence="2 3">Koide BX008</strain>
    </source>
</reference>